<feature type="transmembrane region" description="Helical" evidence="7">
    <location>
        <begin position="224"/>
        <end position="245"/>
    </location>
</feature>
<dbReference type="Pfam" id="PF05277">
    <property type="entry name" value="DUF726"/>
    <property type="match status" value="2"/>
</dbReference>
<dbReference type="PANTHER" id="PTHR17920:SF3">
    <property type="entry name" value="TRANSMEMBRANE AND COILED-COIL DOMAIN-CONTAINING PROTEIN 4"/>
    <property type="match status" value="1"/>
</dbReference>
<evidence type="ECO:0000256" key="3">
    <source>
        <dbReference type="ARBA" id="ARBA00022692"/>
    </source>
</evidence>
<protein>
    <submittedName>
        <fullName evidence="8">Uncharacterized protein</fullName>
    </submittedName>
</protein>
<dbReference type="SUPFAM" id="SSF53474">
    <property type="entry name" value="alpha/beta-Hydrolases"/>
    <property type="match status" value="1"/>
</dbReference>
<proteinExistence type="inferred from homology"/>
<comment type="similarity">
    <text evidence="2">Belongs to the TMCO4 family.</text>
</comment>
<evidence type="ECO:0000256" key="4">
    <source>
        <dbReference type="ARBA" id="ARBA00022989"/>
    </source>
</evidence>
<evidence type="ECO:0000256" key="2">
    <source>
        <dbReference type="ARBA" id="ARBA00009824"/>
    </source>
</evidence>
<keyword evidence="3 7" id="KW-0812">Transmembrane</keyword>
<keyword evidence="5 7" id="KW-0472">Membrane</keyword>
<dbReference type="Proteomes" id="UP001515480">
    <property type="component" value="Unassembled WGS sequence"/>
</dbReference>
<evidence type="ECO:0000256" key="6">
    <source>
        <dbReference type="SAM" id="MobiDB-lite"/>
    </source>
</evidence>
<sequence length="734" mass="77781">MSEFLHTLPPSQKFALGGLAATLLGRRAPDWTSAFTSRFLHQLLVDILRLSADQFEALAPLTHANSSAADPAGFVALLPAASRRRLVGALVASLATAVGCSRDASLLGYDARARQLLCDVAAALDVPAAELAAEERAVAIEMKTIQQHLLGAAGGGVSDGHAAAWRRGVAIASVSVVSGAVIGVTGGLAAPAVIGGIAALGGGISSLGGAAAFLGASVTGVASLLSGVGGIAIVTTIFGAAGAELGAKKMHTRLKDVSEFHFSQPDPAALREEVLALTGNQVNPALVVSVCVSGWLANPPDWHDRHWFGKAAAKEKVQPPPETFFSRTTEAIKRWSPFNAAWGAWGAAPPASQTDATPPTASTPPAAAEDGLEERVKLLVESGFRETDVRRVVARWRQEGVDPSVEQITDELIANRVEVRPDEEMTRAFTSSPHHKPPRPSAASSSSGWSAEHITPWVSWPLKSEEEQDGCGVLDCLPHIEHHVLEWESKELRDVGEGLSNFAAAEAVGYLKGQIIKQTFFSALASSYALPALLMKVHDIIDHPWAVAYGRSQSAAKLLADILISRAHGARPVVLLGFGLGANLLFECLQLMARQLAEGNEAAAGVVQHVVLMGTPCSAEPTLWRQMKRVVAGRIINCYRSNDLVLSLIHRASNLEYHVAGLGPVDSASVENVDVSNIVPAHHKYKFHIKEVLKLVQLEGTEREGSLSLEKDTQKVVDSMMDAVEALNESSRVE</sequence>
<dbReference type="InterPro" id="IPR007941">
    <property type="entry name" value="DUF726"/>
</dbReference>
<name>A0AB34J4N3_PRYPA</name>
<comment type="subcellular location">
    <subcellularLocation>
        <location evidence="1">Membrane</location>
        <topology evidence="1">Multi-pass membrane protein</topology>
    </subcellularLocation>
</comment>
<keyword evidence="9" id="KW-1185">Reference proteome</keyword>
<dbReference type="AlphaFoldDB" id="A0AB34J4N3"/>
<accession>A0AB34J4N3</accession>
<evidence type="ECO:0000256" key="7">
    <source>
        <dbReference type="SAM" id="Phobius"/>
    </source>
</evidence>
<keyword evidence="4 7" id="KW-1133">Transmembrane helix</keyword>
<feature type="region of interest" description="Disordered" evidence="6">
    <location>
        <begin position="345"/>
        <end position="370"/>
    </location>
</feature>
<feature type="region of interest" description="Disordered" evidence="6">
    <location>
        <begin position="425"/>
        <end position="448"/>
    </location>
</feature>
<feature type="transmembrane region" description="Helical" evidence="7">
    <location>
        <begin position="197"/>
        <end position="218"/>
    </location>
</feature>
<evidence type="ECO:0000256" key="5">
    <source>
        <dbReference type="ARBA" id="ARBA00023136"/>
    </source>
</evidence>
<dbReference type="GO" id="GO:0016020">
    <property type="term" value="C:membrane"/>
    <property type="evidence" value="ECO:0007669"/>
    <property type="project" value="UniProtKB-SubCell"/>
</dbReference>
<dbReference type="InterPro" id="IPR029058">
    <property type="entry name" value="AB_hydrolase_fold"/>
</dbReference>
<gene>
    <name evidence="8" type="ORF">AB1Y20_006392</name>
</gene>
<organism evidence="8 9">
    <name type="scientific">Prymnesium parvum</name>
    <name type="common">Toxic golden alga</name>
    <dbReference type="NCBI Taxonomy" id="97485"/>
    <lineage>
        <taxon>Eukaryota</taxon>
        <taxon>Haptista</taxon>
        <taxon>Haptophyta</taxon>
        <taxon>Prymnesiophyceae</taxon>
        <taxon>Prymnesiales</taxon>
        <taxon>Prymnesiaceae</taxon>
        <taxon>Prymnesium</taxon>
    </lineage>
</organism>
<evidence type="ECO:0000313" key="8">
    <source>
        <dbReference type="EMBL" id="KAL1511598.1"/>
    </source>
</evidence>
<comment type="caution">
    <text evidence="8">The sequence shown here is derived from an EMBL/GenBank/DDBJ whole genome shotgun (WGS) entry which is preliminary data.</text>
</comment>
<feature type="compositionally biased region" description="Low complexity" evidence="6">
    <location>
        <begin position="345"/>
        <end position="368"/>
    </location>
</feature>
<evidence type="ECO:0000313" key="9">
    <source>
        <dbReference type="Proteomes" id="UP001515480"/>
    </source>
</evidence>
<evidence type="ECO:0000256" key="1">
    <source>
        <dbReference type="ARBA" id="ARBA00004141"/>
    </source>
</evidence>
<reference evidence="8 9" key="1">
    <citation type="journal article" date="2024" name="Science">
        <title>Giant polyketide synthase enzymes in the biosynthesis of giant marine polyether toxins.</title>
        <authorList>
            <person name="Fallon T.R."/>
            <person name="Shende V.V."/>
            <person name="Wierzbicki I.H."/>
            <person name="Pendleton A.L."/>
            <person name="Watervoot N.F."/>
            <person name="Auber R.P."/>
            <person name="Gonzalez D.J."/>
            <person name="Wisecaver J.H."/>
            <person name="Moore B.S."/>
        </authorList>
    </citation>
    <scope>NUCLEOTIDE SEQUENCE [LARGE SCALE GENOMIC DNA]</scope>
    <source>
        <strain evidence="8 9">12B1</strain>
    </source>
</reference>
<dbReference type="PANTHER" id="PTHR17920">
    <property type="entry name" value="TRANSMEMBRANE AND COILED-COIL DOMAIN-CONTAINING PROTEIN 4 TMCO4"/>
    <property type="match status" value="1"/>
</dbReference>
<feature type="transmembrane region" description="Helical" evidence="7">
    <location>
        <begin position="168"/>
        <end position="190"/>
    </location>
</feature>
<dbReference type="EMBL" id="JBGBPQ010000014">
    <property type="protein sequence ID" value="KAL1511598.1"/>
    <property type="molecule type" value="Genomic_DNA"/>
</dbReference>